<evidence type="ECO:0000256" key="2">
    <source>
        <dbReference type="ARBA" id="ARBA00004984"/>
    </source>
</evidence>
<dbReference type="InterPro" id="IPR029753">
    <property type="entry name" value="D-isomer_DH_CS"/>
</dbReference>
<dbReference type="SUPFAM" id="SSF52283">
    <property type="entry name" value="Formate/glycerate dehydrogenase catalytic domain-like"/>
    <property type="match status" value="1"/>
</dbReference>
<evidence type="ECO:0000256" key="11">
    <source>
        <dbReference type="ARBA" id="ARBA00069860"/>
    </source>
</evidence>
<dbReference type="GeneID" id="25312788"/>
<evidence type="ECO:0000256" key="4">
    <source>
        <dbReference type="ARBA" id="ARBA00012781"/>
    </source>
</evidence>
<dbReference type="SUPFAM" id="SSF51556">
    <property type="entry name" value="Metallo-dependent hydrolases"/>
    <property type="match status" value="1"/>
</dbReference>
<name>A0A0F4Z5U7_RASE3</name>
<dbReference type="InterPro" id="IPR032466">
    <property type="entry name" value="Metal_Hydrolase"/>
</dbReference>
<keyword evidence="7" id="KW-0862">Zinc</keyword>
<dbReference type="InterPro" id="IPR051607">
    <property type="entry name" value="Metallo-dep_hydrolases"/>
</dbReference>
<dbReference type="PANTHER" id="PTHR11271">
    <property type="entry name" value="GUANINE DEAMINASE"/>
    <property type="match status" value="1"/>
</dbReference>
<dbReference type="Proteomes" id="UP000053958">
    <property type="component" value="Unassembled WGS sequence"/>
</dbReference>
<dbReference type="STRING" id="1408163.A0A0F4Z5U7"/>
<evidence type="ECO:0000259" key="13">
    <source>
        <dbReference type="Pfam" id="PF00389"/>
    </source>
</evidence>
<accession>A0A0F4Z5U7</accession>
<dbReference type="SUPFAM" id="SSF51735">
    <property type="entry name" value="NAD(P)-binding Rossmann-fold domains"/>
    <property type="match status" value="1"/>
</dbReference>
<dbReference type="InterPro" id="IPR006140">
    <property type="entry name" value="D-isomer_DH_NAD-bd"/>
</dbReference>
<feature type="domain" description="D-isomer specific 2-hydroxyacid dehydrogenase NAD-binding" evidence="15">
    <location>
        <begin position="638"/>
        <end position="829"/>
    </location>
</feature>
<feature type="domain" description="D-isomer specific 2-hydroxyacid dehydrogenase catalytic" evidence="13">
    <location>
        <begin position="557"/>
        <end position="861"/>
    </location>
</feature>
<dbReference type="PANTHER" id="PTHR11271:SF49">
    <property type="entry name" value="GUANINE DEAMINASE"/>
    <property type="match status" value="1"/>
</dbReference>
<comment type="cofactor">
    <cofactor evidence="1">
        <name>Zn(2+)</name>
        <dbReference type="ChEBI" id="CHEBI:29105"/>
    </cofactor>
</comment>
<keyword evidence="17" id="KW-1185">Reference proteome</keyword>
<evidence type="ECO:0000256" key="1">
    <source>
        <dbReference type="ARBA" id="ARBA00001947"/>
    </source>
</evidence>
<evidence type="ECO:0000256" key="3">
    <source>
        <dbReference type="ARBA" id="ARBA00006745"/>
    </source>
</evidence>
<comment type="similarity">
    <text evidence="3">Belongs to the metallo-dependent hydrolases superfamily. ATZ/TRZ family.</text>
</comment>
<dbReference type="Pfam" id="PF00389">
    <property type="entry name" value="2-Hacid_dh"/>
    <property type="match status" value="1"/>
</dbReference>
<protein>
    <recommendedName>
        <fullName evidence="11">Probable guanine deaminase</fullName>
        <ecNumber evidence="4">3.5.4.3</ecNumber>
    </recommendedName>
    <alternativeName>
        <fullName evidence="12">Guanine aminohydrolase</fullName>
    </alternativeName>
</protein>
<evidence type="ECO:0000256" key="12">
    <source>
        <dbReference type="ARBA" id="ARBA00083147"/>
    </source>
</evidence>
<dbReference type="GO" id="GO:0051287">
    <property type="term" value="F:NAD binding"/>
    <property type="evidence" value="ECO:0007669"/>
    <property type="project" value="InterPro"/>
</dbReference>
<evidence type="ECO:0000256" key="8">
    <source>
        <dbReference type="ARBA" id="ARBA00023002"/>
    </source>
</evidence>
<evidence type="ECO:0000256" key="9">
    <source>
        <dbReference type="ARBA" id="ARBA00051148"/>
    </source>
</evidence>
<evidence type="ECO:0000256" key="6">
    <source>
        <dbReference type="ARBA" id="ARBA00022801"/>
    </source>
</evidence>
<dbReference type="Pfam" id="PF02826">
    <property type="entry name" value="2-Hacid_dh_C"/>
    <property type="match status" value="1"/>
</dbReference>
<dbReference type="EMBL" id="LASV01000030">
    <property type="protein sequence ID" value="KKA25238.1"/>
    <property type="molecule type" value="Genomic_DNA"/>
</dbReference>
<keyword evidence="5" id="KW-0479">Metal-binding</keyword>
<dbReference type="PROSITE" id="PS00671">
    <property type="entry name" value="D_2_HYDROXYACID_DH_3"/>
    <property type="match status" value="1"/>
</dbReference>
<evidence type="ECO:0000259" key="14">
    <source>
        <dbReference type="Pfam" id="PF01979"/>
    </source>
</evidence>
<evidence type="ECO:0000313" key="16">
    <source>
        <dbReference type="EMBL" id="KKA25238.1"/>
    </source>
</evidence>
<dbReference type="CDD" id="cd12169">
    <property type="entry name" value="PGDH_like_1"/>
    <property type="match status" value="1"/>
</dbReference>
<feature type="domain" description="Amidohydrolase-related" evidence="14">
    <location>
        <begin position="84"/>
        <end position="416"/>
    </location>
</feature>
<keyword evidence="8" id="KW-0560">Oxidoreductase</keyword>
<dbReference type="EC" id="3.5.4.3" evidence="4"/>
<evidence type="ECO:0000256" key="10">
    <source>
        <dbReference type="ARBA" id="ARBA00056079"/>
    </source>
</evidence>
<comment type="catalytic activity">
    <reaction evidence="9">
        <text>guanine + H2O + H(+) = xanthine + NH4(+)</text>
        <dbReference type="Rhea" id="RHEA:14665"/>
        <dbReference type="ChEBI" id="CHEBI:15377"/>
        <dbReference type="ChEBI" id="CHEBI:15378"/>
        <dbReference type="ChEBI" id="CHEBI:16235"/>
        <dbReference type="ChEBI" id="CHEBI:17712"/>
        <dbReference type="ChEBI" id="CHEBI:28938"/>
        <dbReference type="EC" id="3.5.4.3"/>
    </reaction>
</comment>
<organism evidence="16 17">
    <name type="scientific">Rasamsonia emersonii (strain ATCC 16479 / CBS 393.64 / IMI 116815)</name>
    <dbReference type="NCBI Taxonomy" id="1408163"/>
    <lineage>
        <taxon>Eukaryota</taxon>
        <taxon>Fungi</taxon>
        <taxon>Dikarya</taxon>
        <taxon>Ascomycota</taxon>
        <taxon>Pezizomycotina</taxon>
        <taxon>Eurotiomycetes</taxon>
        <taxon>Eurotiomycetidae</taxon>
        <taxon>Eurotiales</taxon>
        <taxon>Trichocomaceae</taxon>
        <taxon>Rasamsonia</taxon>
    </lineage>
</organism>
<evidence type="ECO:0000259" key="15">
    <source>
        <dbReference type="Pfam" id="PF02826"/>
    </source>
</evidence>
<dbReference type="InterPro" id="IPR036291">
    <property type="entry name" value="NAD(P)-bd_dom_sf"/>
</dbReference>
<dbReference type="OrthoDB" id="194468at2759"/>
<dbReference type="Gene3D" id="2.30.40.10">
    <property type="entry name" value="Urease, subunit C, domain 1"/>
    <property type="match status" value="1"/>
</dbReference>
<dbReference type="InterPro" id="IPR006680">
    <property type="entry name" value="Amidohydro-rel"/>
</dbReference>
<dbReference type="FunFam" id="3.20.20.140:FF:000022">
    <property type="entry name" value="Guanine deaminase"/>
    <property type="match status" value="1"/>
</dbReference>
<proteinExistence type="inferred from homology"/>
<evidence type="ECO:0000313" key="17">
    <source>
        <dbReference type="Proteomes" id="UP000053958"/>
    </source>
</evidence>
<dbReference type="GO" id="GO:0016616">
    <property type="term" value="F:oxidoreductase activity, acting on the CH-OH group of donors, NAD or NADP as acceptor"/>
    <property type="evidence" value="ECO:0007669"/>
    <property type="project" value="InterPro"/>
</dbReference>
<dbReference type="Gene3D" id="3.20.20.140">
    <property type="entry name" value="Metal-dependent hydrolases"/>
    <property type="match status" value="1"/>
</dbReference>
<gene>
    <name evidence="16" type="ORF">T310_0734</name>
</gene>
<sequence length="861" mass="94118">MASKEQQAAPQIPGLPLAIHGCIIHALSADRVEILENTLLIVAGDGTIQTLAKDVDRSRVNDLVVEAGYTLDVVTVKYLDRGQFLIPGFVDTHHHAPQWAQRGIGRNVSLLDWLEKITFAHEARFEDAAYARRIYTACVLGGLKQGVTTASYYGSRHGEASRILADICLEMGQRAFVGKCNMNRNAPSWYCDPSAADSIRESKELIAHVRQIDPESRLVAPIITPRFAISCDHELLTGLGEIARQNPELPIQTHFNEAEPEMKFTKELYPQFRNEAELYEHFGLLGPRSILAHCIYLNEEEMQRVKTLGCGVAHCPIATSTMGDFMVAPIREYLRRGIKVGLGTNVGGGFSSSLLDAMRQAFIISKARETLTGGRDPALSLHEGFFLATLGGAQVCGLDDKIGNFAVGKEFDALEIHTIDPESPGGSLGVITPIEDEDSTEVIFEKFLMTGDDRNIARVYFILSRDKTTTHLVDFEPVYATASSVFNQSLRCSSTPASISVSIVPKQPFSSPTMSKPMKLAILDDYQNLAPAKFAHLVSAGRLEVTSFPDTLDPRVPSDKAALIERLKPFEIISTMRERTPFRADVLAELPNLKLLLTTGLRNASIDEVFAAQRGIVVAGTTNEGRRPPDATTQHTWALILGLARHIARDDAAVKSGAWQGSTLALGLPGLTLGLVGLGRLGSETARIAIVAFNMKIIAWSANLTQERADETAKKLGLPAGSIVVAPSKLDLFRTADIVSVHYVLSDRSRGLIGKEELAAMKPSALLINTSRGPLIDEAALLETLKAGRIRGAALDVFDKEPLAADSEWRTTRWGEDGRSEVLLTPHMGYGETDNINSWYEQTAANVERWLDGKEVVNRLN</sequence>
<dbReference type="Gene3D" id="3.40.50.720">
    <property type="entry name" value="NAD(P)-binding Rossmann-like Domain"/>
    <property type="match status" value="2"/>
</dbReference>
<dbReference type="AlphaFoldDB" id="A0A0F4Z5U7"/>
<dbReference type="InterPro" id="IPR006139">
    <property type="entry name" value="D-isomer_2_OHA_DH_cat_dom"/>
</dbReference>
<comment type="function">
    <text evidence="10">Catalyzes the hydrolytic deamination of guanine, producing xanthine and ammonia.</text>
</comment>
<reference evidence="16 17" key="1">
    <citation type="submission" date="2015-04" db="EMBL/GenBank/DDBJ databases">
        <authorList>
            <person name="Heijne W.H."/>
            <person name="Fedorova N.D."/>
            <person name="Nierman W.C."/>
            <person name="Vollebregt A.W."/>
            <person name="Zhao Z."/>
            <person name="Wu L."/>
            <person name="Kumar M."/>
            <person name="Stam H."/>
            <person name="van den Berg M.A."/>
            <person name="Pel H.J."/>
        </authorList>
    </citation>
    <scope>NUCLEOTIDE SEQUENCE [LARGE SCALE GENOMIC DNA]</scope>
    <source>
        <strain evidence="16 17">CBS 393.64</strain>
    </source>
</reference>
<dbReference type="GO" id="GO:0005829">
    <property type="term" value="C:cytosol"/>
    <property type="evidence" value="ECO:0007669"/>
    <property type="project" value="TreeGrafter"/>
</dbReference>
<evidence type="ECO:0000256" key="5">
    <source>
        <dbReference type="ARBA" id="ARBA00022723"/>
    </source>
</evidence>
<dbReference type="UniPathway" id="UPA00603">
    <property type="reaction ID" value="UER00660"/>
</dbReference>
<comment type="pathway">
    <text evidence="2">Purine metabolism; guanine degradation; xanthine from guanine: step 1/1.</text>
</comment>
<keyword evidence="6" id="KW-0378">Hydrolase</keyword>
<dbReference type="GO" id="GO:0008892">
    <property type="term" value="F:guanine deaminase activity"/>
    <property type="evidence" value="ECO:0007669"/>
    <property type="project" value="UniProtKB-EC"/>
</dbReference>
<dbReference type="RefSeq" id="XP_013331850.1">
    <property type="nucleotide sequence ID" value="XM_013476396.1"/>
</dbReference>
<evidence type="ECO:0000256" key="7">
    <source>
        <dbReference type="ARBA" id="ARBA00022833"/>
    </source>
</evidence>
<dbReference type="GO" id="GO:0008270">
    <property type="term" value="F:zinc ion binding"/>
    <property type="evidence" value="ECO:0007669"/>
    <property type="project" value="TreeGrafter"/>
</dbReference>
<dbReference type="GO" id="GO:0006147">
    <property type="term" value="P:guanine catabolic process"/>
    <property type="evidence" value="ECO:0007669"/>
    <property type="project" value="UniProtKB-UniPathway"/>
</dbReference>
<comment type="caution">
    <text evidence="16">The sequence shown here is derived from an EMBL/GenBank/DDBJ whole genome shotgun (WGS) entry which is preliminary data.</text>
</comment>
<dbReference type="InterPro" id="IPR011059">
    <property type="entry name" value="Metal-dep_hydrolase_composite"/>
</dbReference>
<dbReference type="Pfam" id="PF01979">
    <property type="entry name" value="Amidohydro_1"/>
    <property type="match status" value="1"/>
</dbReference>